<dbReference type="GO" id="GO:0005524">
    <property type="term" value="F:ATP binding"/>
    <property type="evidence" value="ECO:0007669"/>
    <property type="project" value="UniProtKB-KW"/>
</dbReference>
<evidence type="ECO:0000256" key="2">
    <source>
        <dbReference type="ARBA" id="ARBA00022527"/>
    </source>
</evidence>
<evidence type="ECO:0000259" key="7">
    <source>
        <dbReference type="PROSITE" id="PS50011"/>
    </source>
</evidence>
<feature type="domain" description="Protein kinase" evidence="7">
    <location>
        <begin position="9"/>
        <end position="255"/>
    </location>
</feature>
<evidence type="ECO:0000313" key="8">
    <source>
        <dbReference type="EMBL" id="MXQ63413.1"/>
    </source>
</evidence>
<reference evidence="8 9" key="1">
    <citation type="submission" date="2019-12" db="EMBL/GenBank/DDBJ databases">
        <title>Nocardia macrotermitis sp. nov. and Nocardia aurantia sp. nov., isolated from the gut of the fungus growing-termite Macrotermes natalensis.</title>
        <authorList>
            <person name="Christine B."/>
            <person name="Rene B."/>
        </authorList>
    </citation>
    <scope>NUCLEOTIDE SEQUENCE [LARGE SCALE GENOMIC DNA]</scope>
    <source>
        <strain evidence="8 9">DSM 102126</strain>
    </source>
</reference>
<dbReference type="PROSITE" id="PS00108">
    <property type="entry name" value="PROTEIN_KINASE_ST"/>
    <property type="match status" value="1"/>
</dbReference>
<keyword evidence="4" id="KW-0547">Nucleotide-binding</keyword>
<sequence length="582" mass="59010">MTDWRVPGYSELGVLGQGGQGRVVLARHDATGRTAAIKYLAPDLAADATFRDRLRDEAGLLSRLDHPHVTRLYGLVETGDGAAIVMEAVDGVPLRTVLDERAPLAPEAALAVLSGSLRGLAAAHGLGIVHRDYKPANVIVRADGLSKLIDFGIAADAGAADRSGTPAYMAPEQWRGEPASPATDVYAATAVFYECVTGHKPFSAPNQAALMNAHLGAPVPLDGLPPGVRPLVERGLAKDPWSRPAGAAAFAAELAAAAGAAYGPDWEHRGVRALAGAAATVAAAFPLAALGLAPAGSAAAGSAAAGGAAGGAGAGAAGQGAALAGLGGAKGAALAAGAAVAVAAAGGGAVYVATRDETKPPPALAYTTVALNEPGNPLTLTGRLPRVTGGRAGLAQKINAALRAPVDARAAEYRRGLAQYGARPTKMIVKSGYLQDGPRYLSVKYDITQEGAVLTHSTWARSRLVTVDLATGRAVPAAAIFLPAGLTASGLRTFVERLRARPDSNFACLEETAPAVLTRAQVEGRDGTVQLALERDALHVMVDLVALGGITACGQDDLRVPYAELTGLVNPQVTAAPTPRRS</sequence>
<dbReference type="SUPFAM" id="SSF56112">
    <property type="entry name" value="Protein kinase-like (PK-like)"/>
    <property type="match status" value="1"/>
</dbReference>
<gene>
    <name evidence="8" type="ORF">GQ466_05140</name>
</gene>
<dbReference type="InterPro" id="IPR000719">
    <property type="entry name" value="Prot_kinase_dom"/>
</dbReference>
<keyword evidence="6" id="KW-0067">ATP-binding</keyword>
<dbReference type="InterPro" id="IPR011009">
    <property type="entry name" value="Kinase-like_dom_sf"/>
</dbReference>
<dbReference type="EMBL" id="WUTW01000001">
    <property type="protein sequence ID" value="MXQ63413.1"/>
    <property type="molecule type" value="Genomic_DNA"/>
</dbReference>
<dbReference type="CDD" id="cd14014">
    <property type="entry name" value="STKc_PknB_like"/>
    <property type="match status" value="1"/>
</dbReference>
<evidence type="ECO:0000256" key="1">
    <source>
        <dbReference type="ARBA" id="ARBA00012513"/>
    </source>
</evidence>
<dbReference type="PROSITE" id="PS50011">
    <property type="entry name" value="PROTEIN_KINASE_DOM"/>
    <property type="match status" value="1"/>
</dbReference>
<dbReference type="Gene3D" id="1.10.510.10">
    <property type="entry name" value="Transferase(Phosphotransferase) domain 1"/>
    <property type="match status" value="1"/>
</dbReference>
<dbReference type="PANTHER" id="PTHR43289">
    <property type="entry name" value="MITOGEN-ACTIVATED PROTEIN KINASE KINASE KINASE 20-RELATED"/>
    <property type="match status" value="1"/>
</dbReference>
<dbReference type="RefSeq" id="WP_161101579.1">
    <property type="nucleotide sequence ID" value="NZ_WUTW01000001.1"/>
</dbReference>
<evidence type="ECO:0000256" key="6">
    <source>
        <dbReference type="ARBA" id="ARBA00022840"/>
    </source>
</evidence>
<evidence type="ECO:0000256" key="5">
    <source>
        <dbReference type="ARBA" id="ARBA00022777"/>
    </source>
</evidence>
<dbReference type="OrthoDB" id="4716121at2"/>
<evidence type="ECO:0000313" key="9">
    <source>
        <dbReference type="Proteomes" id="UP000431901"/>
    </source>
</evidence>
<keyword evidence="5 8" id="KW-0418">Kinase</keyword>
<dbReference type="EC" id="2.7.11.1" evidence="1"/>
<dbReference type="PANTHER" id="PTHR43289:SF6">
    <property type="entry name" value="SERINE_THREONINE-PROTEIN KINASE NEKL-3"/>
    <property type="match status" value="1"/>
</dbReference>
<dbReference type="GO" id="GO:0004674">
    <property type="term" value="F:protein serine/threonine kinase activity"/>
    <property type="evidence" value="ECO:0007669"/>
    <property type="project" value="UniProtKB-KW"/>
</dbReference>
<comment type="caution">
    <text evidence="8">The sequence shown here is derived from an EMBL/GenBank/DDBJ whole genome shotgun (WGS) entry which is preliminary data.</text>
</comment>
<keyword evidence="3" id="KW-0808">Transferase</keyword>
<dbReference type="Proteomes" id="UP000431901">
    <property type="component" value="Unassembled WGS sequence"/>
</dbReference>
<protein>
    <recommendedName>
        <fullName evidence="1">non-specific serine/threonine protein kinase</fullName>
        <ecNumber evidence="1">2.7.11.1</ecNumber>
    </recommendedName>
</protein>
<keyword evidence="2" id="KW-0723">Serine/threonine-protein kinase</keyword>
<dbReference type="InterPro" id="IPR008271">
    <property type="entry name" value="Ser/Thr_kinase_AS"/>
</dbReference>
<name>A0A6I4W1Q3_9ACTN</name>
<dbReference type="Pfam" id="PF00069">
    <property type="entry name" value="Pkinase"/>
    <property type="match status" value="1"/>
</dbReference>
<dbReference type="AlphaFoldDB" id="A0A6I4W1Q3"/>
<proteinExistence type="predicted"/>
<organism evidence="8 9">
    <name type="scientific">Actinomadura rayongensis</name>
    <dbReference type="NCBI Taxonomy" id="1429076"/>
    <lineage>
        <taxon>Bacteria</taxon>
        <taxon>Bacillati</taxon>
        <taxon>Actinomycetota</taxon>
        <taxon>Actinomycetes</taxon>
        <taxon>Streptosporangiales</taxon>
        <taxon>Thermomonosporaceae</taxon>
        <taxon>Actinomadura</taxon>
    </lineage>
</organism>
<accession>A0A6I4W1Q3</accession>
<evidence type="ECO:0000256" key="3">
    <source>
        <dbReference type="ARBA" id="ARBA00022679"/>
    </source>
</evidence>
<keyword evidence="9" id="KW-1185">Reference proteome</keyword>
<evidence type="ECO:0000256" key="4">
    <source>
        <dbReference type="ARBA" id="ARBA00022741"/>
    </source>
</evidence>